<organism evidence="1 2">
    <name type="scientific">Riccia sorocarpa</name>
    <dbReference type="NCBI Taxonomy" id="122646"/>
    <lineage>
        <taxon>Eukaryota</taxon>
        <taxon>Viridiplantae</taxon>
        <taxon>Streptophyta</taxon>
        <taxon>Embryophyta</taxon>
        <taxon>Marchantiophyta</taxon>
        <taxon>Marchantiopsida</taxon>
        <taxon>Marchantiidae</taxon>
        <taxon>Marchantiales</taxon>
        <taxon>Ricciaceae</taxon>
        <taxon>Riccia</taxon>
    </lineage>
</organism>
<keyword evidence="2" id="KW-1185">Reference proteome</keyword>
<evidence type="ECO:0000313" key="1">
    <source>
        <dbReference type="EMBL" id="KAL3678365.1"/>
    </source>
</evidence>
<name>A0ABD3GJW1_9MARC</name>
<proteinExistence type="predicted"/>
<accession>A0ABD3GJW1</accession>
<evidence type="ECO:0000313" key="2">
    <source>
        <dbReference type="Proteomes" id="UP001633002"/>
    </source>
</evidence>
<dbReference type="Proteomes" id="UP001633002">
    <property type="component" value="Unassembled WGS sequence"/>
</dbReference>
<dbReference type="AlphaFoldDB" id="A0ABD3GJW1"/>
<reference evidence="1 2" key="1">
    <citation type="submission" date="2024-09" db="EMBL/GenBank/DDBJ databases">
        <title>Chromosome-scale assembly of Riccia sorocarpa.</title>
        <authorList>
            <person name="Paukszto L."/>
        </authorList>
    </citation>
    <scope>NUCLEOTIDE SEQUENCE [LARGE SCALE GENOMIC DNA]</scope>
    <source>
        <strain evidence="1">LP-2024</strain>
        <tissue evidence="1">Aerial parts of the thallus</tissue>
    </source>
</reference>
<gene>
    <name evidence="1" type="ORF">R1sor_021321</name>
</gene>
<comment type="caution">
    <text evidence="1">The sequence shown here is derived from an EMBL/GenBank/DDBJ whole genome shotgun (WGS) entry which is preliminary data.</text>
</comment>
<dbReference type="EMBL" id="JBJQOH010000007">
    <property type="protein sequence ID" value="KAL3678365.1"/>
    <property type="molecule type" value="Genomic_DNA"/>
</dbReference>
<protein>
    <submittedName>
        <fullName evidence="1">Uncharacterized protein</fullName>
    </submittedName>
</protein>
<sequence length="142" mass="15778">MFSTSFEDLSFPLRQEDGDRIKPTKRRKCILLHDLADAEASIDTSVNVSQLPDDVHLSKYRLCVSAFAGAEDSNLRRSGNDLDAVRFGDINADLNNSDLFLSSDFSSSSAGLRPVKTMPDFDLFRISTSSKFDWPHQSSIGI</sequence>